<dbReference type="RefSeq" id="XP_023564823.1">
    <property type="nucleotide sequence ID" value="XM_023709055.1"/>
</dbReference>
<dbReference type="Proteomes" id="UP000515203">
    <property type="component" value="Unplaced"/>
</dbReference>
<feature type="compositionally biased region" description="Basic and acidic residues" evidence="1">
    <location>
        <begin position="11"/>
        <end position="23"/>
    </location>
</feature>
<feature type="region of interest" description="Disordered" evidence="1">
    <location>
        <begin position="1"/>
        <end position="43"/>
    </location>
</feature>
<dbReference type="AlphaFoldDB" id="A0A6P6DYH9"/>
<keyword evidence="2" id="KW-1185">Reference proteome</keyword>
<dbReference type="OrthoDB" id="9446792at2759"/>
<gene>
    <name evidence="3" type="primary">LOC111815022</name>
</gene>
<reference evidence="3" key="1">
    <citation type="submission" date="2025-08" db="UniProtKB">
        <authorList>
            <consortium name="RefSeq"/>
        </authorList>
    </citation>
    <scope>IDENTIFICATION</scope>
</reference>
<dbReference type="GeneID" id="111815022"/>
<evidence type="ECO:0000256" key="1">
    <source>
        <dbReference type="SAM" id="MobiDB-lite"/>
    </source>
</evidence>
<sequence length="354" mass="41199">MLHRKPAAHKATAEARATEDKRARSAMQVTKEAVGAGDRGRLSREPGAMYAQHLQPPTVTECLGPSTGNQLAWARKTQDPWIAAGPFSPLEKKIKSLGGIHSSEVRKLLAKQFQKENEALDIFKARSSDFWLAKAEEYFYQYHQEIMRKEAQNYKTIKVEEEETRSQSKKSENAKKWEYLVSERELKHIEKHIHRAAQARGLKDRNCQLPQRTPREILFARTLQLDDEKNGTTQKTHKTKTKKHKVAWAQEQMERHQERMIRGRKLTEQRNNQRNACKLSSYVPPVLKSQVKKKKEVKESERVTAYPILQPYQKALLEVTVLMEKPKEVKDQKPLQREFLSVPPFLRSKFLDRK</sequence>
<dbReference type="PANTHER" id="PTHR41403:SF4">
    <property type="entry name" value="SIMILAR TO RIKEN CDNA 1700022C21"/>
    <property type="match status" value="1"/>
</dbReference>
<dbReference type="Pfam" id="PF17658">
    <property type="entry name" value="DUF5520"/>
    <property type="match status" value="1"/>
</dbReference>
<organism evidence="2 3">
    <name type="scientific">Octodon degus</name>
    <name type="common">Degu</name>
    <name type="synonym">Sciurus degus</name>
    <dbReference type="NCBI Taxonomy" id="10160"/>
    <lineage>
        <taxon>Eukaryota</taxon>
        <taxon>Metazoa</taxon>
        <taxon>Chordata</taxon>
        <taxon>Craniata</taxon>
        <taxon>Vertebrata</taxon>
        <taxon>Euteleostomi</taxon>
        <taxon>Mammalia</taxon>
        <taxon>Eutheria</taxon>
        <taxon>Euarchontoglires</taxon>
        <taxon>Glires</taxon>
        <taxon>Rodentia</taxon>
        <taxon>Hystricomorpha</taxon>
        <taxon>Octodontidae</taxon>
        <taxon>Octodon</taxon>
    </lineage>
</organism>
<dbReference type="InterPro" id="IPR040721">
    <property type="entry name" value="DUF5520"/>
</dbReference>
<dbReference type="PANTHER" id="PTHR41403">
    <property type="entry name" value="RCG43477-RELATED"/>
    <property type="match status" value="1"/>
</dbReference>
<evidence type="ECO:0000313" key="2">
    <source>
        <dbReference type="Proteomes" id="UP000515203"/>
    </source>
</evidence>
<name>A0A6P6DYH9_OCTDE</name>
<evidence type="ECO:0000313" key="3">
    <source>
        <dbReference type="RefSeq" id="XP_023564823.1"/>
    </source>
</evidence>
<proteinExistence type="predicted"/>
<protein>
    <submittedName>
        <fullName evidence="3">Uncharacterized protein</fullName>
    </submittedName>
</protein>
<dbReference type="InParanoid" id="A0A6P6DYH9"/>
<accession>A0A6P6DYH9</accession>
<dbReference type="InterPro" id="IPR040005">
    <property type="entry name" value="Polr1has"/>
</dbReference>